<feature type="transmembrane region" description="Helical" evidence="1">
    <location>
        <begin position="193"/>
        <end position="212"/>
    </location>
</feature>
<dbReference type="Proteomes" id="UP000182034">
    <property type="component" value="Unassembled WGS sequence"/>
</dbReference>
<keyword evidence="1" id="KW-0472">Membrane</keyword>
<evidence type="ECO:0000256" key="1">
    <source>
        <dbReference type="SAM" id="Phobius"/>
    </source>
</evidence>
<protein>
    <recommendedName>
        <fullName evidence="4">YhhN-like protein</fullName>
    </recommendedName>
</protein>
<proteinExistence type="predicted"/>
<dbReference type="RefSeq" id="WP_072412930.1">
    <property type="nucleotide sequence ID" value="NZ_FPKW01000038.1"/>
</dbReference>
<gene>
    <name evidence="2" type="ORF">SAMN05216324_13811</name>
</gene>
<feature type="transmembrane region" description="Helical" evidence="1">
    <location>
        <begin position="98"/>
        <end position="117"/>
    </location>
</feature>
<evidence type="ECO:0000313" key="3">
    <source>
        <dbReference type="Proteomes" id="UP000182034"/>
    </source>
</evidence>
<accession>A0A1K2IY21</accession>
<feature type="transmembrane region" description="Helical" evidence="1">
    <location>
        <begin position="159"/>
        <end position="181"/>
    </location>
</feature>
<evidence type="ECO:0000313" key="2">
    <source>
        <dbReference type="EMBL" id="SFZ97080.1"/>
    </source>
</evidence>
<dbReference type="STRING" id="1612149.SAMN05216324_13811"/>
<dbReference type="OrthoDB" id="851298at2"/>
<keyword evidence="1" id="KW-1133">Transmembrane helix</keyword>
<feature type="transmembrane region" description="Helical" evidence="1">
    <location>
        <begin position="47"/>
        <end position="68"/>
    </location>
</feature>
<sequence length="221" mass="25868">MNRPAPNLEYVLHQIWTQQYVTISLLLITLAVGIFRYKKLEIPERIIVWNVLLGLLTEILAIYVGFYLNINNNYCYNPFIIISFILYLLYYKNLEIQLPFWILLALLAVSSGIAYYFEGWANLSKHTFLTGSCIIIISVFYYFSDLLKRKQVFHLFKSPSFLISCGVLVYHIGILPFVFFMEHIDFSIEINDTVLMLLNLIINLFLISAFICSNRKNLSNY</sequence>
<feature type="transmembrane region" description="Helical" evidence="1">
    <location>
        <begin position="74"/>
        <end position="91"/>
    </location>
</feature>
<reference evidence="3" key="1">
    <citation type="submission" date="2016-10" db="EMBL/GenBank/DDBJ databases">
        <authorList>
            <person name="Varghese N."/>
            <person name="Submissions S."/>
        </authorList>
    </citation>
    <scope>NUCLEOTIDE SEQUENCE [LARGE SCALE GENOMIC DNA]</scope>
    <source>
        <strain evidence="3">SUR2</strain>
    </source>
</reference>
<feature type="transmembrane region" description="Helical" evidence="1">
    <location>
        <begin position="129"/>
        <end position="147"/>
    </location>
</feature>
<keyword evidence="1" id="KW-0812">Transmembrane</keyword>
<feature type="transmembrane region" description="Helical" evidence="1">
    <location>
        <begin position="15"/>
        <end position="35"/>
    </location>
</feature>
<name>A0A1K2IY21_9FLAO</name>
<organism evidence="2 3">
    <name type="scientific">Chryseobacterium limigenitum</name>
    <dbReference type="NCBI Taxonomy" id="1612149"/>
    <lineage>
        <taxon>Bacteria</taxon>
        <taxon>Pseudomonadati</taxon>
        <taxon>Bacteroidota</taxon>
        <taxon>Flavobacteriia</taxon>
        <taxon>Flavobacteriales</taxon>
        <taxon>Weeksellaceae</taxon>
        <taxon>Chryseobacterium group</taxon>
        <taxon>Chryseobacterium</taxon>
    </lineage>
</organism>
<dbReference type="AlphaFoldDB" id="A0A1K2IY21"/>
<evidence type="ECO:0008006" key="4">
    <source>
        <dbReference type="Google" id="ProtNLM"/>
    </source>
</evidence>
<keyword evidence="3" id="KW-1185">Reference proteome</keyword>
<dbReference type="EMBL" id="FPKW01000038">
    <property type="protein sequence ID" value="SFZ97080.1"/>
    <property type="molecule type" value="Genomic_DNA"/>
</dbReference>